<gene>
    <name evidence="1" type="ORF">LWC05_14625</name>
</gene>
<name>A0ABS8VZY2_9PROT</name>
<evidence type="ECO:0000313" key="1">
    <source>
        <dbReference type="EMBL" id="MCE0745108.1"/>
    </source>
</evidence>
<accession>A0ABS8VZY2</accession>
<dbReference type="RefSeq" id="WP_232878819.1">
    <property type="nucleotide sequence ID" value="NZ_JAJSOJ010000061.1"/>
</dbReference>
<reference evidence="1 2" key="1">
    <citation type="submission" date="2021-12" db="EMBL/GenBank/DDBJ databases">
        <title>Genome sequence of Acetobacter sicerae DmPark20a_162.</title>
        <authorList>
            <person name="Chaston J.M."/>
        </authorList>
    </citation>
    <scope>NUCLEOTIDE SEQUENCE [LARGE SCALE GENOMIC DNA]</scope>
    <source>
        <strain evidence="1 2">DmPark20a_162</strain>
    </source>
</reference>
<sequence>MVQNATDYFTGQTSTDFLDPTNWESGQLPTDYHEVNITGTESAPVTAVIGSAYTTEVPSLTIGDYGTLKITACDTSSATAAPVFTAAALQIFDTGSLIVDTSSPVQLGINQISGTLTIDDSSNVTLTTQSLSGDGTINLNHSTLGTESAGVVLDNLMTVNLTGGSTVYTQGNGTGGVVNFDPSTQNMIVFDQSYSTVNTVFNNVSENSEFAINGSSGIVPVSASYSENSNGSYTLTIDTSNNQTITLGNINVESGYTPGSLTVTEDKAGDYVIADSNLSSSTVSGWPPGHDHSSSCDDNTNTGGGGCNNGGGDHHHHHDGCTTPTWWDHHSGSCHTPSTLPWKGHGDCSGHQTSCDTHNDNNFWDCVAKDHYSGCKSDWSNWANTTTSKGGCGTQIEHWHAGGCATAALPSDCNQQIHWTGAFTHSCG</sequence>
<proteinExistence type="predicted"/>
<dbReference type="Proteomes" id="UP001521074">
    <property type="component" value="Unassembled WGS sequence"/>
</dbReference>
<evidence type="ECO:0000313" key="2">
    <source>
        <dbReference type="Proteomes" id="UP001521074"/>
    </source>
</evidence>
<dbReference type="EMBL" id="JAJSOJ010000061">
    <property type="protein sequence ID" value="MCE0745108.1"/>
    <property type="molecule type" value="Genomic_DNA"/>
</dbReference>
<organism evidence="1 2">
    <name type="scientific">Acetobacter sicerae</name>
    <dbReference type="NCBI Taxonomy" id="85325"/>
    <lineage>
        <taxon>Bacteria</taxon>
        <taxon>Pseudomonadati</taxon>
        <taxon>Pseudomonadota</taxon>
        <taxon>Alphaproteobacteria</taxon>
        <taxon>Acetobacterales</taxon>
        <taxon>Acetobacteraceae</taxon>
        <taxon>Acetobacter</taxon>
    </lineage>
</organism>
<comment type="caution">
    <text evidence="1">The sequence shown here is derived from an EMBL/GenBank/DDBJ whole genome shotgun (WGS) entry which is preliminary data.</text>
</comment>
<keyword evidence="2" id="KW-1185">Reference proteome</keyword>
<protein>
    <submittedName>
        <fullName evidence="1">Uncharacterized protein</fullName>
    </submittedName>
</protein>